<dbReference type="PROSITE" id="PS01359">
    <property type="entry name" value="ZF_PHD_1"/>
    <property type="match status" value="1"/>
</dbReference>
<dbReference type="InterPro" id="IPR011011">
    <property type="entry name" value="Znf_FYVE_PHD"/>
</dbReference>
<evidence type="ECO:0000256" key="2">
    <source>
        <dbReference type="ARBA" id="ARBA00022723"/>
    </source>
</evidence>
<dbReference type="CDD" id="cd15541">
    <property type="entry name" value="PHD_TIF1_like"/>
    <property type="match status" value="1"/>
</dbReference>
<dbReference type="PROSITE" id="PS50014">
    <property type="entry name" value="BROMODOMAIN_2"/>
    <property type="match status" value="1"/>
</dbReference>
<keyword evidence="2" id="KW-0479">Metal-binding</keyword>
<proteinExistence type="predicted"/>
<gene>
    <name evidence="14" type="primary">LOC114793377</name>
</gene>
<dbReference type="Ensembl" id="ENSDCDT00010011176.1">
    <property type="protein sequence ID" value="ENSDCDP00010010669.1"/>
    <property type="gene ID" value="ENSDCDG00010004722.1"/>
</dbReference>
<dbReference type="InterPro" id="IPR019787">
    <property type="entry name" value="Znf_PHD-finger"/>
</dbReference>
<dbReference type="SMART" id="SM00249">
    <property type="entry name" value="PHD"/>
    <property type="match status" value="1"/>
</dbReference>
<keyword evidence="10" id="KW-1133">Transmembrane helix</keyword>
<dbReference type="Pfam" id="PF00439">
    <property type="entry name" value="Bromodomain"/>
    <property type="match status" value="1"/>
</dbReference>
<organism evidence="14 15">
    <name type="scientific">Denticeps clupeoides</name>
    <name type="common">denticle herring</name>
    <dbReference type="NCBI Taxonomy" id="299321"/>
    <lineage>
        <taxon>Eukaryota</taxon>
        <taxon>Metazoa</taxon>
        <taxon>Chordata</taxon>
        <taxon>Craniata</taxon>
        <taxon>Vertebrata</taxon>
        <taxon>Euteleostomi</taxon>
        <taxon>Actinopterygii</taxon>
        <taxon>Neopterygii</taxon>
        <taxon>Teleostei</taxon>
        <taxon>Clupei</taxon>
        <taxon>Clupeiformes</taxon>
        <taxon>Denticipitoidei</taxon>
        <taxon>Denticipitidae</taxon>
        <taxon>Denticeps</taxon>
    </lineage>
</organism>
<evidence type="ECO:0000256" key="1">
    <source>
        <dbReference type="ARBA" id="ARBA00022553"/>
    </source>
</evidence>
<dbReference type="Gene3D" id="3.30.40.10">
    <property type="entry name" value="Zinc/RING finger domain, C3HC4 (zinc finger)"/>
    <property type="match status" value="1"/>
</dbReference>
<dbReference type="GO" id="GO:0008270">
    <property type="term" value="F:zinc ion binding"/>
    <property type="evidence" value="ECO:0007669"/>
    <property type="project" value="UniProtKB-KW"/>
</dbReference>
<reference evidence="14" key="2">
    <citation type="submission" date="2025-08" db="UniProtKB">
        <authorList>
            <consortium name="Ensembl"/>
        </authorList>
    </citation>
    <scope>IDENTIFICATION</scope>
</reference>
<keyword evidence="1" id="KW-0597">Phosphoprotein</keyword>
<dbReference type="GO" id="GO:0005634">
    <property type="term" value="C:nucleus"/>
    <property type="evidence" value="ECO:0007669"/>
    <property type="project" value="InterPro"/>
</dbReference>
<dbReference type="Pfam" id="PF01342">
    <property type="entry name" value="SAND"/>
    <property type="match status" value="1"/>
</dbReference>
<dbReference type="InterPro" id="IPR043563">
    <property type="entry name" value="Sp110/Sp140/Sp140L-like"/>
</dbReference>
<evidence type="ECO:0008006" key="16">
    <source>
        <dbReference type="Google" id="ProtNLM"/>
    </source>
</evidence>
<feature type="region of interest" description="Disordered" evidence="9">
    <location>
        <begin position="129"/>
        <end position="181"/>
    </location>
</feature>
<dbReference type="SUPFAM" id="SSF47370">
    <property type="entry name" value="Bromodomain"/>
    <property type="match status" value="1"/>
</dbReference>
<dbReference type="InterPro" id="IPR036427">
    <property type="entry name" value="Bromodomain-like_sf"/>
</dbReference>
<dbReference type="Gene3D" id="3.10.390.10">
    <property type="entry name" value="SAND domain-like"/>
    <property type="match status" value="1"/>
</dbReference>
<feature type="domain" description="Bromo" evidence="11">
    <location>
        <begin position="377"/>
        <end position="425"/>
    </location>
</feature>
<accession>A0AAY4APA3</accession>
<dbReference type="Pfam" id="PF00628">
    <property type="entry name" value="PHD"/>
    <property type="match status" value="1"/>
</dbReference>
<evidence type="ECO:0000259" key="11">
    <source>
        <dbReference type="PROSITE" id="PS50014"/>
    </source>
</evidence>
<feature type="compositionally biased region" description="Polar residues" evidence="9">
    <location>
        <begin position="129"/>
        <end position="139"/>
    </location>
</feature>
<evidence type="ECO:0000256" key="7">
    <source>
        <dbReference type="PROSITE-ProRule" id="PRU00035"/>
    </source>
</evidence>
<dbReference type="InterPro" id="IPR001487">
    <property type="entry name" value="Bromodomain"/>
</dbReference>
<dbReference type="PROSITE" id="PS50864">
    <property type="entry name" value="SAND"/>
    <property type="match status" value="1"/>
</dbReference>
<sequence>MNFTLIVIFYYYCLSVLHLWSLLLQSCKQSKKIQKNCVYEILDRLEQQPEVMKPFWRCIFQNHMLQLYPALQALRGSLSDELRLRYEDSGQTTTGYEMETFIPTDADEHKNPGTQDVCTGGRPALTFPGSSMFYQTPPVSNDERNTTHEQPEETIAKKRKKNEEKEDEQPGPSFLARSTQEATQYPVGLPVTCGDKEGLLNREKLQTGGKCIMSQGRWFTPTEFEEFGGKSKCKNWKTSIRQNGTVLQDLLKNGDLKAQRLKKRTSTTGQLQTDSNKQCFICKACGNLVCCDQCKKYFHQDCHLPPPTMKDTKWLCTFCVLEKTRAWRYNNKITEQQALDSHISQYMLQCHALLLKLLSADKQGMFTSEPKHNAKCYSELVQRPMWLKRVKRKSHDYKFVREFVSDVRLIFKNAALHKNTEFTNMGVELGNMFEDEFRRSFNIQ</sequence>
<dbReference type="GO" id="GO:0000981">
    <property type="term" value="F:DNA-binding transcription factor activity, RNA polymerase II-specific"/>
    <property type="evidence" value="ECO:0007669"/>
    <property type="project" value="TreeGrafter"/>
</dbReference>
<keyword evidence="15" id="KW-1185">Reference proteome</keyword>
<evidence type="ECO:0000256" key="8">
    <source>
        <dbReference type="PROSITE-ProRule" id="PRU00146"/>
    </source>
</evidence>
<dbReference type="GO" id="GO:0003677">
    <property type="term" value="F:DNA binding"/>
    <property type="evidence" value="ECO:0007669"/>
    <property type="project" value="UniProtKB-KW"/>
</dbReference>
<evidence type="ECO:0000259" key="12">
    <source>
        <dbReference type="PROSITE" id="PS50016"/>
    </source>
</evidence>
<dbReference type="Gene3D" id="1.20.920.10">
    <property type="entry name" value="Bromodomain-like"/>
    <property type="match status" value="1"/>
</dbReference>
<feature type="compositionally biased region" description="Basic and acidic residues" evidence="9">
    <location>
        <begin position="141"/>
        <end position="164"/>
    </location>
</feature>
<name>A0AAY4APA3_9TELE</name>
<dbReference type="InterPro" id="IPR000770">
    <property type="entry name" value="SAND_dom"/>
</dbReference>
<dbReference type="SMART" id="SM00258">
    <property type="entry name" value="SAND"/>
    <property type="match status" value="1"/>
</dbReference>
<keyword evidence="10" id="KW-0812">Transmembrane</keyword>
<reference evidence="14" key="3">
    <citation type="submission" date="2025-09" db="UniProtKB">
        <authorList>
            <consortium name="Ensembl"/>
        </authorList>
    </citation>
    <scope>IDENTIFICATION</scope>
</reference>
<feature type="domain" description="SAND" evidence="13">
    <location>
        <begin position="177"/>
        <end position="257"/>
    </location>
</feature>
<dbReference type="InterPro" id="IPR010919">
    <property type="entry name" value="SAND-like_dom_sf"/>
</dbReference>
<keyword evidence="5 7" id="KW-0103">Bromodomain</keyword>
<protein>
    <recommendedName>
        <fullName evidence="16">Nuclear body protein SP140-like protein</fullName>
    </recommendedName>
</protein>
<evidence type="ECO:0000256" key="10">
    <source>
        <dbReference type="SAM" id="Phobius"/>
    </source>
</evidence>
<evidence type="ECO:0000313" key="14">
    <source>
        <dbReference type="Ensembl" id="ENSDCDP00010010669.1"/>
    </source>
</evidence>
<evidence type="ECO:0000256" key="5">
    <source>
        <dbReference type="ARBA" id="ARBA00023117"/>
    </source>
</evidence>
<evidence type="ECO:0000256" key="4">
    <source>
        <dbReference type="ARBA" id="ARBA00022833"/>
    </source>
</evidence>
<dbReference type="SUPFAM" id="SSF63763">
    <property type="entry name" value="SAND domain-like"/>
    <property type="match status" value="1"/>
</dbReference>
<dbReference type="InterPro" id="IPR019786">
    <property type="entry name" value="Zinc_finger_PHD-type_CS"/>
</dbReference>
<dbReference type="SUPFAM" id="SSF57903">
    <property type="entry name" value="FYVE/PHD zinc finger"/>
    <property type="match status" value="1"/>
</dbReference>
<keyword evidence="3 8" id="KW-0863">Zinc-finger</keyword>
<feature type="domain" description="PHD-type" evidence="12">
    <location>
        <begin position="276"/>
        <end position="322"/>
    </location>
</feature>
<dbReference type="PANTHER" id="PTHR46386:SF1">
    <property type="entry name" value="NUCLEAR BODY PROTEIN SP140-LIKE PROTEIN"/>
    <property type="match status" value="1"/>
</dbReference>
<dbReference type="GeneTree" id="ENSGT00940000155124"/>
<feature type="transmembrane region" description="Helical" evidence="10">
    <location>
        <begin position="6"/>
        <end position="24"/>
    </location>
</feature>
<keyword evidence="10" id="KW-0472">Membrane</keyword>
<keyword evidence="4" id="KW-0862">Zinc</keyword>
<keyword evidence="6" id="KW-0238">DNA-binding</keyword>
<evidence type="ECO:0000259" key="13">
    <source>
        <dbReference type="PROSITE" id="PS50864"/>
    </source>
</evidence>
<evidence type="ECO:0000256" key="6">
    <source>
        <dbReference type="ARBA" id="ARBA00023125"/>
    </source>
</evidence>
<dbReference type="SMART" id="SM00297">
    <property type="entry name" value="BROMO"/>
    <property type="match status" value="1"/>
</dbReference>
<evidence type="ECO:0000313" key="15">
    <source>
        <dbReference type="Proteomes" id="UP000694580"/>
    </source>
</evidence>
<dbReference type="InterPro" id="IPR013083">
    <property type="entry name" value="Znf_RING/FYVE/PHD"/>
</dbReference>
<evidence type="ECO:0000256" key="9">
    <source>
        <dbReference type="SAM" id="MobiDB-lite"/>
    </source>
</evidence>
<dbReference type="InterPro" id="IPR001965">
    <property type="entry name" value="Znf_PHD"/>
</dbReference>
<dbReference type="Proteomes" id="UP000694580">
    <property type="component" value="Chromosome 7"/>
</dbReference>
<evidence type="ECO:0000256" key="3">
    <source>
        <dbReference type="ARBA" id="ARBA00022771"/>
    </source>
</evidence>
<reference evidence="14 15" key="1">
    <citation type="submission" date="2020-06" db="EMBL/GenBank/DDBJ databases">
        <authorList>
            <consortium name="Wellcome Sanger Institute Data Sharing"/>
        </authorList>
    </citation>
    <scope>NUCLEOTIDE SEQUENCE [LARGE SCALE GENOMIC DNA]</scope>
</reference>
<dbReference type="InterPro" id="IPR004865">
    <property type="entry name" value="HSR_dom"/>
</dbReference>
<dbReference type="PROSITE" id="PS50016">
    <property type="entry name" value="ZF_PHD_2"/>
    <property type="match status" value="1"/>
</dbReference>
<dbReference type="AlphaFoldDB" id="A0AAY4APA3"/>
<dbReference type="Pfam" id="PF03172">
    <property type="entry name" value="HSR"/>
    <property type="match status" value="1"/>
</dbReference>
<dbReference type="PANTHER" id="PTHR46386">
    <property type="entry name" value="NUCLEAR BODY PROTEIN SP140"/>
    <property type="match status" value="1"/>
</dbReference>